<comment type="caution">
    <text evidence="7">The sequence shown here is derived from an EMBL/GenBank/DDBJ whole genome shotgun (WGS) entry which is preliminary data.</text>
</comment>
<evidence type="ECO:0000313" key="8">
    <source>
        <dbReference type="Proteomes" id="UP000237105"/>
    </source>
</evidence>
<feature type="transmembrane region" description="Helical" evidence="6">
    <location>
        <begin position="5"/>
        <end position="24"/>
    </location>
</feature>
<feature type="transmembrane region" description="Helical" evidence="6">
    <location>
        <begin position="30"/>
        <end position="49"/>
    </location>
</feature>
<keyword evidence="3 4" id="KW-0408">Iron</keyword>
<dbReference type="PANTHER" id="PTHR47955:SF15">
    <property type="entry name" value="CYTOCHROME P450 71A2-LIKE"/>
    <property type="match status" value="1"/>
</dbReference>
<dbReference type="SUPFAM" id="SSF48264">
    <property type="entry name" value="Cytochrome P450"/>
    <property type="match status" value="1"/>
</dbReference>
<evidence type="ECO:0000256" key="6">
    <source>
        <dbReference type="SAM" id="Phobius"/>
    </source>
</evidence>
<evidence type="ECO:0000256" key="3">
    <source>
        <dbReference type="ARBA" id="ARBA00023004"/>
    </source>
</evidence>
<dbReference type="Gene3D" id="1.10.630.10">
    <property type="entry name" value="Cytochrome P450"/>
    <property type="match status" value="1"/>
</dbReference>
<dbReference type="EMBL" id="JXTB01000040">
    <property type="protein sequence ID" value="PON72329.1"/>
    <property type="molecule type" value="Genomic_DNA"/>
</dbReference>
<keyword evidence="5" id="KW-0560">Oxidoreductase</keyword>
<keyword evidence="6" id="KW-1133">Transmembrane helix</keyword>
<organism evidence="7 8">
    <name type="scientific">Parasponia andersonii</name>
    <name type="common">Sponia andersonii</name>
    <dbReference type="NCBI Taxonomy" id="3476"/>
    <lineage>
        <taxon>Eukaryota</taxon>
        <taxon>Viridiplantae</taxon>
        <taxon>Streptophyta</taxon>
        <taxon>Embryophyta</taxon>
        <taxon>Tracheophyta</taxon>
        <taxon>Spermatophyta</taxon>
        <taxon>Magnoliopsida</taxon>
        <taxon>eudicotyledons</taxon>
        <taxon>Gunneridae</taxon>
        <taxon>Pentapetalae</taxon>
        <taxon>rosids</taxon>
        <taxon>fabids</taxon>
        <taxon>Rosales</taxon>
        <taxon>Cannabaceae</taxon>
        <taxon>Parasponia</taxon>
    </lineage>
</organism>
<dbReference type="GO" id="GO:0016705">
    <property type="term" value="F:oxidoreductase activity, acting on paired donors, with incorporation or reduction of molecular oxygen"/>
    <property type="evidence" value="ECO:0007669"/>
    <property type="project" value="InterPro"/>
</dbReference>
<evidence type="ECO:0000313" key="7">
    <source>
        <dbReference type="EMBL" id="PON72329.1"/>
    </source>
</evidence>
<dbReference type="InterPro" id="IPR017972">
    <property type="entry name" value="Cyt_P450_CS"/>
</dbReference>
<keyword evidence="4 5" id="KW-0349">Heme</keyword>
<dbReference type="PRINTS" id="PR00385">
    <property type="entry name" value="P450"/>
</dbReference>
<dbReference type="Proteomes" id="UP000237105">
    <property type="component" value="Unassembled WGS sequence"/>
</dbReference>
<dbReference type="InterPro" id="IPR002401">
    <property type="entry name" value="Cyt_P450_E_grp-I"/>
</dbReference>
<protein>
    <submittedName>
        <fullName evidence="7">Cytochrome P450, E-class, group I</fullName>
    </submittedName>
</protein>
<keyword evidence="5" id="KW-0503">Monooxygenase</keyword>
<evidence type="ECO:0000256" key="2">
    <source>
        <dbReference type="ARBA" id="ARBA00022723"/>
    </source>
</evidence>
<dbReference type="GO" id="GO:0004497">
    <property type="term" value="F:monooxygenase activity"/>
    <property type="evidence" value="ECO:0007669"/>
    <property type="project" value="UniProtKB-KW"/>
</dbReference>
<dbReference type="InterPro" id="IPR001128">
    <property type="entry name" value="Cyt_P450"/>
</dbReference>
<gene>
    <name evidence="7" type="ORF">PanWU01x14_067200</name>
</gene>
<dbReference type="STRING" id="3476.A0A2P5DGB4"/>
<dbReference type="PANTHER" id="PTHR47955">
    <property type="entry name" value="CYTOCHROME P450 FAMILY 71 PROTEIN"/>
    <property type="match status" value="1"/>
</dbReference>
<feature type="binding site" description="axial binding residue" evidence="4">
    <location>
        <position position="470"/>
    </location>
    <ligand>
        <name>heme</name>
        <dbReference type="ChEBI" id="CHEBI:30413"/>
    </ligand>
    <ligandPart>
        <name>Fe</name>
        <dbReference type="ChEBI" id="CHEBI:18248"/>
    </ligandPart>
</feature>
<evidence type="ECO:0000256" key="1">
    <source>
        <dbReference type="ARBA" id="ARBA00010617"/>
    </source>
</evidence>
<keyword evidence="8" id="KW-1185">Reference proteome</keyword>
<proteinExistence type="inferred from homology"/>
<dbReference type="PRINTS" id="PR00463">
    <property type="entry name" value="EP450I"/>
</dbReference>
<dbReference type="InterPro" id="IPR036396">
    <property type="entry name" value="Cyt_P450_sf"/>
</dbReference>
<comment type="cofactor">
    <cofactor evidence="4">
        <name>heme</name>
        <dbReference type="ChEBI" id="CHEBI:30413"/>
    </cofactor>
</comment>
<evidence type="ECO:0000256" key="5">
    <source>
        <dbReference type="RuleBase" id="RU000461"/>
    </source>
</evidence>
<dbReference type="GO" id="GO:0005506">
    <property type="term" value="F:iron ion binding"/>
    <property type="evidence" value="ECO:0007669"/>
    <property type="project" value="InterPro"/>
</dbReference>
<dbReference type="PROSITE" id="PS00086">
    <property type="entry name" value="CYTOCHROME_P450"/>
    <property type="match status" value="1"/>
</dbReference>
<accession>A0A2P5DGB4</accession>
<dbReference type="FunFam" id="1.10.630.10:FF:000011">
    <property type="entry name" value="Cytochrome P450 83B1"/>
    <property type="match status" value="1"/>
</dbReference>
<keyword evidence="6" id="KW-0472">Membrane</keyword>
<keyword evidence="6" id="KW-0812">Transmembrane</keyword>
<name>A0A2P5DGB4_PARAD</name>
<reference evidence="8" key="1">
    <citation type="submission" date="2016-06" db="EMBL/GenBank/DDBJ databases">
        <title>Parallel loss of symbiosis genes in relatives of nitrogen-fixing non-legume Parasponia.</title>
        <authorList>
            <person name="Van Velzen R."/>
            <person name="Holmer R."/>
            <person name="Bu F."/>
            <person name="Rutten L."/>
            <person name="Van Zeijl A."/>
            <person name="Liu W."/>
            <person name="Santuari L."/>
            <person name="Cao Q."/>
            <person name="Sharma T."/>
            <person name="Shen D."/>
            <person name="Roswanjaya Y."/>
            <person name="Wardhani T."/>
            <person name="Kalhor M.S."/>
            <person name="Jansen J."/>
            <person name="Van den Hoogen J."/>
            <person name="Gungor B."/>
            <person name="Hartog M."/>
            <person name="Hontelez J."/>
            <person name="Verver J."/>
            <person name="Yang W.-C."/>
            <person name="Schijlen E."/>
            <person name="Repin R."/>
            <person name="Schilthuizen M."/>
            <person name="Schranz E."/>
            <person name="Heidstra R."/>
            <person name="Miyata K."/>
            <person name="Fedorova E."/>
            <person name="Kohlen W."/>
            <person name="Bisseling T."/>
            <person name="Smit S."/>
            <person name="Geurts R."/>
        </authorList>
    </citation>
    <scope>NUCLEOTIDE SEQUENCE [LARGE SCALE GENOMIC DNA]</scope>
    <source>
        <strain evidence="8">cv. WU1-14</strain>
    </source>
</reference>
<sequence length="536" mass="61645">MNGKIVIFEITMIEMALFLFLKQSCQNLPLLNPLLIVSFFLFTIVFLFTRLKRSDDKLNVPPSPPSLPIIGNLHQLGTHPHRSLRALSNKYGPLILLQLGYVPTLVVSSADMVREIIKNHDVVFSNRPKTTAGDIFLYGCKDVAFSPYGEYWRQVRKICVLDLLSLKRVEQFQSVREEEAAALIDRIRKACVINHGISLNLSEMLMETSNNIICRCVVGQSGRGSWYGELSRRMLVQFMSFSVGDYFPYLKWVDFIRGFTARLKSTSEELDTFSDQMVEERKAIMRLGSSTDEHDMKDFVDILLRVQKNHRLDFELTQEDVKAILQDMLLAGTETTSTTLEWLMAELMKNPRVMKKAQEEVRRIVGNKPKIDMNDIRNMVYLKCVVKESMRLHPPAPLLLARETTENIELGGYHIPAKTQVFINAWAIQRDPKSWDSSEEFLPERFENSSIDFKVQDSQFIPFGFGRRGCPGLAFGIASVEYLITNLLYWFDWKLPEDSRLSDHDEDSSVDMSECYGLTVYKKVPLHLLPIPYILK</sequence>
<dbReference type="OrthoDB" id="1470350at2759"/>
<dbReference type="AlphaFoldDB" id="A0A2P5DGB4"/>
<comment type="similarity">
    <text evidence="1 5">Belongs to the cytochrome P450 family.</text>
</comment>
<dbReference type="CDD" id="cd11072">
    <property type="entry name" value="CYP71-like"/>
    <property type="match status" value="1"/>
</dbReference>
<keyword evidence="2 4" id="KW-0479">Metal-binding</keyword>
<dbReference type="GO" id="GO:0020037">
    <property type="term" value="F:heme binding"/>
    <property type="evidence" value="ECO:0007669"/>
    <property type="project" value="InterPro"/>
</dbReference>
<dbReference type="Pfam" id="PF00067">
    <property type="entry name" value="p450"/>
    <property type="match status" value="1"/>
</dbReference>
<evidence type="ECO:0000256" key="4">
    <source>
        <dbReference type="PIRSR" id="PIRSR602401-1"/>
    </source>
</evidence>